<dbReference type="InterPro" id="IPR050248">
    <property type="entry name" value="Polysacc_deacetylase_ArnD"/>
</dbReference>
<dbReference type="OrthoDB" id="9784220at2"/>
<dbReference type="InterPro" id="IPR002509">
    <property type="entry name" value="NODB_dom"/>
</dbReference>
<feature type="signal peptide" evidence="1">
    <location>
        <begin position="1"/>
        <end position="24"/>
    </location>
</feature>
<dbReference type="Pfam" id="PF01522">
    <property type="entry name" value="Polysacc_deac_1"/>
    <property type="match status" value="1"/>
</dbReference>
<evidence type="ECO:0000313" key="3">
    <source>
        <dbReference type="EMBL" id="AJE02627.1"/>
    </source>
</evidence>
<dbReference type="PROSITE" id="PS51677">
    <property type="entry name" value="NODB"/>
    <property type="match status" value="1"/>
</dbReference>
<dbReference type="GO" id="GO:0016810">
    <property type="term" value="F:hydrolase activity, acting on carbon-nitrogen (but not peptide) bonds"/>
    <property type="evidence" value="ECO:0007669"/>
    <property type="project" value="InterPro"/>
</dbReference>
<dbReference type="PANTHER" id="PTHR10587">
    <property type="entry name" value="GLYCOSYL TRANSFERASE-RELATED"/>
    <property type="match status" value="1"/>
</dbReference>
<evidence type="ECO:0000259" key="2">
    <source>
        <dbReference type="PROSITE" id="PS51677"/>
    </source>
</evidence>
<keyword evidence="4" id="KW-1185">Reference proteome</keyword>
<dbReference type="PANTHER" id="PTHR10587:SF134">
    <property type="entry name" value="SECRETED PROTEIN"/>
    <property type="match status" value="1"/>
</dbReference>
<feature type="chain" id="PRO_5002098829" evidence="1">
    <location>
        <begin position="25"/>
        <end position="278"/>
    </location>
</feature>
<dbReference type="AlphaFoldDB" id="A0A0B5B7S4"/>
<proteinExistence type="predicted"/>
<accession>A0A0B5B7S4</accession>
<feature type="domain" description="NodB homology" evidence="2">
    <location>
        <begin position="77"/>
        <end position="278"/>
    </location>
</feature>
<sequence length="278" mass="29844">MKRKCVFVAAVALLLALNAGWGVAAAESTGVEPLRQVQGEEYSRLRGRIVTQFGARRPQEWGEAVRGVRTRVKTGEKVVALTFDACGSPRGKGFDAALIGFLERERIPATLFVSGLWIEANPGLFMRLATNPLFEIANHGDRHRPASVGGRKAYGIAGTRDVGELVDEIEKNARRIGEITGRRPVFYRSGTAYYDEVAVEVAAALGQQVAGFSVLGDAGATYGADQVRAALLKVRPGDVAILHMNHPESGTAAGVMAAIPTLCARGFRFVRLSDLPLE</sequence>
<reference evidence="3 4" key="1">
    <citation type="journal article" date="2015" name="Genome Announc.">
        <title>Complete Genome of Geobacter pickeringii G13T, a Metal-Reducing Isolate from Sedimentary Kaolin Deposits.</title>
        <authorList>
            <person name="Badalamenti J.P."/>
            <person name="Bond D.R."/>
        </authorList>
    </citation>
    <scope>NUCLEOTIDE SEQUENCE [LARGE SCALE GENOMIC DNA]</scope>
    <source>
        <strain evidence="3 4">G13</strain>
    </source>
</reference>
<evidence type="ECO:0000313" key="4">
    <source>
        <dbReference type="Proteomes" id="UP000057609"/>
    </source>
</evidence>
<name>A0A0B5B7S4_9BACT</name>
<dbReference type="KEGG" id="gpi:GPICK_03905"/>
<protein>
    <submittedName>
        <fullName evidence="3">Polysaccharide deacetylase</fullName>
    </submittedName>
</protein>
<dbReference type="Proteomes" id="UP000057609">
    <property type="component" value="Chromosome"/>
</dbReference>
<evidence type="ECO:0000256" key="1">
    <source>
        <dbReference type="SAM" id="SignalP"/>
    </source>
</evidence>
<dbReference type="SUPFAM" id="SSF88713">
    <property type="entry name" value="Glycoside hydrolase/deacetylase"/>
    <property type="match status" value="1"/>
</dbReference>
<gene>
    <name evidence="3" type="ORF">GPICK_03905</name>
</gene>
<organism evidence="3 4">
    <name type="scientific">Geobacter pickeringii</name>
    <dbReference type="NCBI Taxonomy" id="345632"/>
    <lineage>
        <taxon>Bacteria</taxon>
        <taxon>Pseudomonadati</taxon>
        <taxon>Thermodesulfobacteriota</taxon>
        <taxon>Desulfuromonadia</taxon>
        <taxon>Geobacterales</taxon>
        <taxon>Geobacteraceae</taxon>
        <taxon>Geobacter</taxon>
    </lineage>
</organism>
<dbReference type="EMBL" id="CP009788">
    <property type="protein sequence ID" value="AJE02627.1"/>
    <property type="molecule type" value="Genomic_DNA"/>
</dbReference>
<keyword evidence="1" id="KW-0732">Signal</keyword>
<dbReference type="Gene3D" id="3.20.20.370">
    <property type="entry name" value="Glycoside hydrolase/deacetylase"/>
    <property type="match status" value="1"/>
</dbReference>
<dbReference type="RefSeq" id="WP_039740674.1">
    <property type="nucleotide sequence ID" value="NZ_CP009788.1"/>
</dbReference>
<dbReference type="GO" id="GO:0005975">
    <property type="term" value="P:carbohydrate metabolic process"/>
    <property type="evidence" value="ECO:0007669"/>
    <property type="project" value="InterPro"/>
</dbReference>
<dbReference type="CDD" id="cd10955">
    <property type="entry name" value="CE4_BH0857_like"/>
    <property type="match status" value="1"/>
</dbReference>
<dbReference type="HOGENOM" id="CLU_021264_4_0_7"/>
<dbReference type="STRING" id="345632.GPICK_03905"/>
<dbReference type="InterPro" id="IPR011330">
    <property type="entry name" value="Glyco_hydro/deAcase_b/a-brl"/>
</dbReference>